<protein>
    <submittedName>
        <fullName evidence="2">Uncharacterized protein</fullName>
    </submittedName>
</protein>
<dbReference type="EMBL" id="JAEFCI010001396">
    <property type="protein sequence ID" value="KAG5462931.1"/>
    <property type="molecule type" value="Genomic_DNA"/>
</dbReference>
<proteinExistence type="predicted"/>
<dbReference type="AlphaFoldDB" id="A0A8H8A0Z4"/>
<evidence type="ECO:0000313" key="3">
    <source>
        <dbReference type="Proteomes" id="UP000673691"/>
    </source>
</evidence>
<organism evidence="2 3">
    <name type="scientific">Olpidium bornovanus</name>
    <dbReference type="NCBI Taxonomy" id="278681"/>
    <lineage>
        <taxon>Eukaryota</taxon>
        <taxon>Fungi</taxon>
        <taxon>Fungi incertae sedis</taxon>
        <taxon>Olpidiomycota</taxon>
        <taxon>Olpidiomycotina</taxon>
        <taxon>Olpidiomycetes</taxon>
        <taxon>Olpidiales</taxon>
        <taxon>Olpidiaceae</taxon>
        <taxon>Olpidium</taxon>
    </lineage>
</organism>
<evidence type="ECO:0000313" key="2">
    <source>
        <dbReference type="EMBL" id="KAG5462931.1"/>
    </source>
</evidence>
<feature type="region of interest" description="Disordered" evidence="1">
    <location>
        <begin position="28"/>
        <end position="50"/>
    </location>
</feature>
<accession>A0A8H8A0Z4</accession>
<comment type="caution">
    <text evidence="2">The sequence shown here is derived from an EMBL/GenBank/DDBJ whole genome shotgun (WGS) entry which is preliminary data.</text>
</comment>
<reference evidence="2 3" key="1">
    <citation type="journal article" name="Sci. Rep.">
        <title>Genome-scale phylogenetic analyses confirm Olpidium as the closest living zoosporic fungus to the non-flagellated, terrestrial fungi.</title>
        <authorList>
            <person name="Chang Y."/>
            <person name="Rochon D."/>
            <person name="Sekimoto S."/>
            <person name="Wang Y."/>
            <person name="Chovatia M."/>
            <person name="Sandor L."/>
            <person name="Salamov A."/>
            <person name="Grigoriev I.V."/>
            <person name="Stajich J.E."/>
            <person name="Spatafora J.W."/>
        </authorList>
    </citation>
    <scope>NUCLEOTIDE SEQUENCE [LARGE SCALE GENOMIC DNA]</scope>
    <source>
        <strain evidence="2">S191</strain>
    </source>
</reference>
<sequence length="50" mass="5444">LAVWGCGATSVCCSTCVEQNKRRSYNDANSDAFVAPSNPNQDLPGTYLRY</sequence>
<keyword evidence="3" id="KW-1185">Reference proteome</keyword>
<dbReference type="Proteomes" id="UP000673691">
    <property type="component" value="Unassembled WGS sequence"/>
</dbReference>
<name>A0A8H8A0Z4_9FUNG</name>
<gene>
    <name evidence="2" type="ORF">BJ554DRAFT_2795</name>
</gene>
<feature type="non-terminal residue" evidence="2">
    <location>
        <position position="1"/>
    </location>
</feature>
<evidence type="ECO:0000256" key="1">
    <source>
        <dbReference type="SAM" id="MobiDB-lite"/>
    </source>
</evidence>